<dbReference type="Proteomes" id="UP000460950">
    <property type="component" value="Unassembled WGS sequence"/>
</dbReference>
<name>A0A7K0JBF4_PHOVU</name>
<keyword evidence="1" id="KW-0812">Transmembrane</keyword>
<proteinExistence type="predicted"/>
<feature type="transmembrane region" description="Helical" evidence="1">
    <location>
        <begin position="21"/>
        <end position="37"/>
    </location>
</feature>
<dbReference type="AlphaFoldDB" id="A0A7K0JBF4"/>
<evidence type="ECO:0000313" key="2">
    <source>
        <dbReference type="EMBL" id="MSS47307.1"/>
    </source>
</evidence>
<sequence length="129" mass="15073">MMKLSEIRDAYEEISGKLSDINRQLCFAGFAIIWIFNKTDNDISVPTELYLPALLLCASLFFDLLQYAISTFVWYGYYLCKREKNNKDENIDVNEPEWLNTISWLIFIIKIISLIIGYILIGKFLISKI</sequence>
<dbReference type="RefSeq" id="WP_147542337.1">
    <property type="nucleotide sequence ID" value="NZ_CAXTBS010000026.1"/>
</dbReference>
<organism evidence="2 3">
    <name type="scientific">Phocaeicola vulgatus</name>
    <name type="common">Bacteroides vulgatus</name>
    <dbReference type="NCBI Taxonomy" id="821"/>
    <lineage>
        <taxon>Bacteria</taxon>
        <taxon>Pseudomonadati</taxon>
        <taxon>Bacteroidota</taxon>
        <taxon>Bacteroidia</taxon>
        <taxon>Bacteroidales</taxon>
        <taxon>Bacteroidaceae</taxon>
        <taxon>Phocaeicola</taxon>
    </lineage>
</organism>
<gene>
    <name evidence="2" type="ORF">FYJ30_02950</name>
</gene>
<protein>
    <recommendedName>
        <fullName evidence="4">Transmembrane protein</fullName>
    </recommendedName>
</protein>
<evidence type="ECO:0000313" key="3">
    <source>
        <dbReference type="Proteomes" id="UP000460950"/>
    </source>
</evidence>
<evidence type="ECO:0000256" key="1">
    <source>
        <dbReference type="SAM" id="Phobius"/>
    </source>
</evidence>
<feature type="transmembrane region" description="Helical" evidence="1">
    <location>
        <begin position="98"/>
        <end position="121"/>
    </location>
</feature>
<accession>A0A7K0JBF4</accession>
<dbReference type="EMBL" id="VULU01000004">
    <property type="protein sequence ID" value="MSS47307.1"/>
    <property type="molecule type" value="Genomic_DNA"/>
</dbReference>
<reference evidence="2 3" key="1">
    <citation type="submission" date="2019-09" db="EMBL/GenBank/DDBJ databases">
        <title>In-depth cultivation of the pig gut microbiome towards novel bacterial diversity and tailored functional studies.</title>
        <authorList>
            <person name="Wylensek D."/>
            <person name="Hitch T.C.A."/>
            <person name="Clavel T."/>
        </authorList>
    </citation>
    <scope>NUCLEOTIDE SEQUENCE [LARGE SCALE GENOMIC DNA]</scope>
    <source>
        <strain evidence="2 3">WCA-389-WT-3C</strain>
    </source>
</reference>
<keyword evidence="1" id="KW-0472">Membrane</keyword>
<keyword evidence="1" id="KW-1133">Transmembrane helix</keyword>
<feature type="transmembrane region" description="Helical" evidence="1">
    <location>
        <begin position="49"/>
        <end position="77"/>
    </location>
</feature>
<evidence type="ECO:0008006" key="4">
    <source>
        <dbReference type="Google" id="ProtNLM"/>
    </source>
</evidence>
<comment type="caution">
    <text evidence="2">The sequence shown here is derived from an EMBL/GenBank/DDBJ whole genome shotgun (WGS) entry which is preliminary data.</text>
</comment>